<dbReference type="InterPro" id="IPR001633">
    <property type="entry name" value="EAL_dom"/>
</dbReference>
<proteinExistence type="predicted"/>
<dbReference type="InterPro" id="IPR029787">
    <property type="entry name" value="Nucleotide_cyclase"/>
</dbReference>
<dbReference type="RefSeq" id="WP_093474329.1">
    <property type="nucleotide sequence ID" value="NZ_FOUI01000005.1"/>
</dbReference>
<name>A0A1I4QS09_9GAMM</name>
<dbReference type="EMBL" id="FOUI01000005">
    <property type="protein sequence ID" value="SFM42807.1"/>
    <property type="molecule type" value="Genomic_DNA"/>
</dbReference>
<dbReference type="InterPro" id="IPR000160">
    <property type="entry name" value="GGDEF_dom"/>
</dbReference>
<dbReference type="Proteomes" id="UP000243629">
    <property type="component" value="Unassembled WGS sequence"/>
</dbReference>
<evidence type="ECO:0000256" key="1">
    <source>
        <dbReference type="ARBA" id="ARBA00001946"/>
    </source>
</evidence>
<comment type="cofactor">
    <cofactor evidence="1">
        <name>Mg(2+)</name>
        <dbReference type="ChEBI" id="CHEBI:18420"/>
    </cofactor>
</comment>
<feature type="domain" description="EAL" evidence="4">
    <location>
        <begin position="347"/>
        <end position="601"/>
    </location>
</feature>
<accession>A0A1I4QS09</accession>
<dbReference type="GO" id="GO:0005886">
    <property type="term" value="C:plasma membrane"/>
    <property type="evidence" value="ECO:0007669"/>
    <property type="project" value="UniProtKB-SubCell"/>
</dbReference>
<sequence length="607" mass="67170">MPLLRRLPLHFKFWAVNGLAFISTLLLVLVAMAVEQNSVNQSRQEQALNLLELWDGYGISTHLKGPLRPQLLLPGDADPMALLLLSRVTDEPRWVPLPSAGDGEPKMLGAWVRSTYEQGVLVVAVQAKRFGEVFAERAPLYAIAVFVLMLGVLFGSQLLIRFVSGHQAQLRRMAHYDSLTGLPNRTLANLRLEHALDRVRRRGGSLAVLFIDLDRFKTINDSHGHLFGDSVLVAVAARLAGRCRDEDTLARLGGDEFLMVLEQLQSPAQAALVARDLLAQMEQPLLLEDGRELFIGASIGIALYPADGADAQELVRNADAAMYQAKSRGRNRYSHYLPCLTTAARERFELERSLRRAIAQEELSLVFQPLVELPAQRVVGAEVLLRWHSAEHGDVSPVRFIPLAEDSGLIVPIGAWVLHQACRQGRLWLDQGLPLETLAVNLSPVQFMHHDVVALVREALAHSGFPAHALELEITEGALVQQVARATDTLKALCDMGVRVSVDDFGTGYSSLAYLRRFALHKLKIDRSFMQGVPVERAESGLVQGILDLGHKLGMCVLAEGVEQQAQLDWLVAAGCDQIQGYLISRPLPAQDYVEWWTARLSELRAD</sequence>
<dbReference type="Gene3D" id="3.30.70.270">
    <property type="match status" value="1"/>
</dbReference>
<keyword evidence="3" id="KW-0812">Transmembrane</keyword>
<dbReference type="SMART" id="SM00267">
    <property type="entry name" value="GGDEF"/>
    <property type="match status" value="1"/>
</dbReference>
<evidence type="ECO:0000256" key="3">
    <source>
        <dbReference type="SAM" id="Phobius"/>
    </source>
</evidence>
<dbReference type="AlphaFoldDB" id="A0A1I4QS09"/>
<dbReference type="CDD" id="cd01949">
    <property type="entry name" value="GGDEF"/>
    <property type="match status" value="1"/>
</dbReference>
<dbReference type="Pfam" id="PF00990">
    <property type="entry name" value="GGDEF"/>
    <property type="match status" value="1"/>
</dbReference>
<feature type="transmembrane region" description="Helical" evidence="3">
    <location>
        <begin position="12"/>
        <end position="34"/>
    </location>
</feature>
<dbReference type="OrthoDB" id="9804951at2"/>
<dbReference type="FunFam" id="3.30.70.270:FF:000001">
    <property type="entry name" value="Diguanylate cyclase domain protein"/>
    <property type="match status" value="1"/>
</dbReference>
<gene>
    <name evidence="6" type="ORF">SAMN05216217_10513</name>
</gene>
<dbReference type="STRING" id="1720063.SAMN05216217_10513"/>
<dbReference type="SMART" id="SM00052">
    <property type="entry name" value="EAL"/>
    <property type="match status" value="1"/>
</dbReference>
<evidence type="ECO:0000313" key="7">
    <source>
        <dbReference type="Proteomes" id="UP000243629"/>
    </source>
</evidence>
<dbReference type="PROSITE" id="PS50887">
    <property type="entry name" value="GGDEF"/>
    <property type="match status" value="1"/>
</dbReference>
<dbReference type="CDD" id="cd01948">
    <property type="entry name" value="EAL"/>
    <property type="match status" value="1"/>
</dbReference>
<evidence type="ECO:0000256" key="2">
    <source>
        <dbReference type="ARBA" id="ARBA00004533"/>
    </source>
</evidence>
<dbReference type="InterPro" id="IPR052155">
    <property type="entry name" value="Biofilm_reg_signaling"/>
</dbReference>
<reference evidence="7" key="1">
    <citation type="submission" date="2016-10" db="EMBL/GenBank/DDBJ databases">
        <authorList>
            <person name="Varghese N."/>
            <person name="Submissions S."/>
        </authorList>
    </citation>
    <scope>NUCLEOTIDE SEQUENCE [LARGE SCALE GENOMIC DNA]</scope>
    <source>
        <strain evidence="7">DSM 24213</strain>
    </source>
</reference>
<dbReference type="PANTHER" id="PTHR44757">
    <property type="entry name" value="DIGUANYLATE CYCLASE DGCP"/>
    <property type="match status" value="1"/>
</dbReference>
<evidence type="ECO:0000259" key="5">
    <source>
        <dbReference type="PROSITE" id="PS50887"/>
    </source>
</evidence>
<dbReference type="Gene3D" id="3.20.20.450">
    <property type="entry name" value="EAL domain"/>
    <property type="match status" value="1"/>
</dbReference>
<feature type="transmembrane region" description="Helical" evidence="3">
    <location>
        <begin position="138"/>
        <end position="160"/>
    </location>
</feature>
<keyword evidence="3" id="KW-0472">Membrane</keyword>
<dbReference type="InterPro" id="IPR043128">
    <property type="entry name" value="Rev_trsase/Diguanyl_cyclase"/>
</dbReference>
<organism evidence="6 7">
    <name type="scientific">Halopseudomonas yangmingensis</name>
    <dbReference type="NCBI Taxonomy" id="1720063"/>
    <lineage>
        <taxon>Bacteria</taxon>
        <taxon>Pseudomonadati</taxon>
        <taxon>Pseudomonadota</taxon>
        <taxon>Gammaproteobacteria</taxon>
        <taxon>Pseudomonadales</taxon>
        <taxon>Pseudomonadaceae</taxon>
        <taxon>Halopseudomonas</taxon>
    </lineage>
</organism>
<dbReference type="PROSITE" id="PS50883">
    <property type="entry name" value="EAL"/>
    <property type="match status" value="1"/>
</dbReference>
<dbReference type="Pfam" id="PF00563">
    <property type="entry name" value="EAL"/>
    <property type="match status" value="1"/>
</dbReference>
<dbReference type="SUPFAM" id="SSF141868">
    <property type="entry name" value="EAL domain-like"/>
    <property type="match status" value="1"/>
</dbReference>
<protein>
    <submittedName>
        <fullName evidence="6">Diguanylate cyclase (GGDEF) domain-containing protein</fullName>
    </submittedName>
</protein>
<dbReference type="NCBIfam" id="TIGR00254">
    <property type="entry name" value="GGDEF"/>
    <property type="match status" value="1"/>
</dbReference>
<keyword evidence="3" id="KW-1133">Transmembrane helix</keyword>
<evidence type="ECO:0000259" key="4">
    <source>
        <dbReference type="PROSITE" id="PS50883"/>
    </source>
</evidence>
<comment type="subcellular location">
    <subcellularLocation>
        <location evidence="2">Cell inner membrane</location>
    </subcellularLocation>
</comment>
<dbReference type="PANTHER" id="PTHR44757:SF2">
    <property type="entry name" value="BIOFILM ARCHITECTURE MAINTENANCE PROTEIN MBAA"/>
    <property type="match status" value="1"/>
</dbReference>
<evidence type="ECO:0000313" key="6">
    <source>
        <dbReference type="EMBL" id="SFM42807.1"/>
    </source>
</evidence>
<dbReference type="GO" id="GO:0003824">
    <property type="term" value="F:catalytic activity"/>
    <property type="evidence" value="ECO:0007669"/>
    <property type="project" value="UniProtKB-ARBA"/>
</dbReference>
<feature type="domain" description="GGDEF" evidence="5">
    <location>
        <begin position="204"/>
        <end position="338"/>
    </location>
</feature>
<dbReference type="InterPro" id="IPR035919">
    <property type="entry name" value="EAL_sf"/>
</dbReference>
<keyword evidence="7" id="KW-1185">Reference proteome</keyword>
<dbReference type="SUPFAM" id="SSF55073">
    <property type="entry name" value="Nucleotide cyclase"/>
    <property type="match status" value="1"/>
</dbReference>